<dbReference type="EMBL" id="NDXW01000001">
    <property type="protein sequence ID" value="RDH46106.1"/>
    <property type="molecule type" value="Genomic_DNA"/>
</dbReference>
<evidence type="ECO:0000313" key="2">
    <source>
        <dbReference type="Proteomes" id="UP000257039"/>
    </source>
</evidence>
<dbReference type="Proteomes" id="UP000257039">
    <property type="component" value="Unassembled WGS sequence"/>
</dbReference>
<comment type="caution">
    <text evidence="1">The sequence shown here is derived from an EMBL/GenBank/DDBJ whole genome shotgun (WGS) entry which is preliminary data.</text>
</comment>
<gene>
    <name evidence="1" type="ORF">B9G39_23115</name>
</gene>
<protein>
    <submittedName>
        <fullName evidence="1">Uncharacterized protein</fullName>
    </submittedName>
</protein>
<keyword evidence="2" id="KW-1185">Reference proteome</keyword>
<evidence type="ECO:0000313" key="1">
    <source>
        <dbReference type="EMBL" id="RDH46106.1"/>
    </source>
</evidence>
<proteinExistence type="predicted"/>
<name>A0A4P9VSJ5_9GAMM</name>
<reference evidence="1 2" key="1">
    <citation type="submission" date="2017-04" db="EMBL/GenBank/DDBJ databases">
        <title>Draft genome sequence of Zooshikella ganghwensis VG4 isolated from Red Sea sediments.</title>
        <authorList>
            <person name="Rehman Z."/>
            <person name="Alam I."/>
            <person name="Kamau A."/>
            <person name="Bajic V."/>
            <person name="Leiknes T."/>
        </authorList>
    </citation>
    <scope>NUCLEOTIDE SEQUENCE [LARGE SCALE GENOMIC DNA]</scope>
    <source>
        <strain evidence="1 2">VG4</strain>
    </source>
</reference>
<dbReference type="AlphaFoldDB" id="A0A4P9VSJ5"/>
<accession>A0A4P9VSJ5</accession>
<sequence length="61" mass="6972">MIWPFWINTPLEVSMPFALDIKYNIQRLYTQSEGFLGGWLTTVKLAIAALIEIKSASWAVK</sequence>
<organism evidence="1 2">
    <name type="scientific">Zooshikella ganghwensis</name>
    <dbReference type="NCBI Taxonomy" id="202772"/>
    <lineage>
        <taxon>Bacteria</taxon>
        <taxon>Pseudomonadati</taxon>
        <taxon>Pseudomonadota</taxon>
        <taxon>Gammaproteobacteria</taxon>
        <taxon>Oceanospirillales</taxon>
        <taxon>Zooshikellaceae</taxon>
        <taxon>Zooshikella</taxon>
    </lineage>
</organism>